<comment type="caution">
    <text evidence="1">The sequence shown here is derived from an EMBL/GenBank/DDBJ whole genome shotgun (WGS) entry which is preliminary data.</text>
</comment>
<name>A0A8K0P2D5_LADFU</name>
<evidence type="ECO:0000313" key="1">
    <source>
        <dbReference type="EMBL" id="KAG8233285.1"/>
    </source>
</evidence>
<dbReference type="AlphaFoldDB" id="A0A8K0P2D5"/>
<dbReference type="Proteomes" id="UP000792457">
    <property type="component" value="Unassembled WGS sequence"/>
</dbReference>
<evidence type="ECO:0000313" key="2">
    <source>
        <dbReference type="Proteomes" id="UP000792457"/>
    </source>
</evidence>
<sequence>MKRRLIGITMEKRIEVGIQSLENDPNTLYNNDVKQAVKRCMTVLNQNDYKVLNLNPLPPRLYGLVKLHKPNNPIRPVVSSVSSPTHKLASKLDGILRSVLAFSPS</sequence>
<accession>A0A8K0P2D5</accession>
<gene>
    <name evidence="1" type="ORF">J437_LFUL012220</name>
</gene>
<proteinExistence type="predicted"/>
<dbReference type="EMBL" id="KZ308703">
    <property type="protein sequence ID" value="KAG8233285.1"/>
    <property type="molecule type" value="Genomic_DNA"/>
</dbReference>
<organism evidence="1 2">
    <name type="scientific">Ladona fulva</name>
    <name type="common">Scarce chaser dragonfly</name>
    <name type="synonym">Libellula fulva</name>
    <dbReference type="NCBI Taxonomy" id="123851"/>
    <lineage>
        <taxon>Eukaryota</taxon>
        <taxon>Metazoa</taxon>
        <taxon>Ecdysozoa</taxon>
        <taxon>Arthropoda</taxon>
        <taxon>Hexapoda</taxon>
        <taxon>Insecta</taxon>
        <taxon>Pterygota</taxon>
        <taxon>Palaeoptera</taxon>
        <taxon>Odonata</taxon>
        <taxon>Epiprocta</taxon>
        <taxon>Anisoptera</taxon>
        <taxon>Libelluloidea</taxon>
        <taxon>Libellulidae</taxon>
        <taxon>Ladona</taxon>
    </lineage>
</organism>
<keyword evidence="2" id="KW-1185">Reference proteome</keyword>
<reference evidence="1" key="2">
    <citation type="submission" date="2017-10" db="EMBL/GenBank/DDBJ databases">
        <title>Ladona fulva Genome sequencing and assembly.</title>
        <authorList>
            <person name="Murali S."/>
            <person name="Richards S."/>
            <person name="Bandaranaike D."/>
            <person name="Bellair M."/>
            <person name="Blankenburg K."/>
            <person name="Chao H."/>
            <person name="Dinh H."/>
            <person name="Doddapaneni H."/>
            <person name="Dugan-Rocha S."/>
            <person name="Elkadiri S."/>
            <person name="Gnanaolivu R."/>
            <person name="Hernandez B."/>
            <person name="Skinner E."/>
            <person name="Javaid M."/>
            <person name="Lee S."/>
            <person name="Li M."/>
            <person name="Ming W."/>
            <person name="Munidasa M."/>
            <person name="Muniz J."/>
            <person name="Nguyen L."/>
            <person name="Hughes D."/>
            <person name="Osuji N."/>
            <person name="Pu L.-L."/>
            <person name="Puazo M."/>
            <person name="Qu C."/>
            <person name="Quiroz J."/>
            <person name="Raj R."/>
            <person name="Weissenberger G."/>
            <person name="Xin Y."/>
            <person name="Zou X."/>
            <person name="Han Y."/>
            <person name="Worley K."/>
            <person name="Muzny D."/>
            <person name="Gibbs R."/>
        </authorList>
    </citation>
    <scope>NUCLEOTIDE SEQUENCE</scope>
    <source>
        <strain evidence="1">Sampled in the wild</strain>
    </source>
</reference>
<dbReference type="OrthoDB" id="10058657at2759"/>
<protein>
    <submittedName>
        <fullName evidence="1">Uncharacterized protein</fullName>
    </submittedName>
</protein>
<reference evidence="1" key="1">
    <citation type="submission" date="2013-04" db="EMBL/GenBank/DDBJ databases">
        <authorList>
            <person name="Qu J."/>
            <person name="Murali S.C."/>
            <person name="Bandaranaike D."/>
            <person name="Bellair M."/>
            <person name="Blankenburg K."/>
            <person name="Chao H."/>
            <person name="Dinh H."/>
            <person name="Doddapaneni H."/>
            <person name="Downs B."/>
            <person name="Dugan-Rocha S."/>
            <person name="Elkadiri S."/>
            <person name="Gnanaolivu R.D."/>
            <person name="Hernandez B."/>
            <person name="Javaid M."/>
            <person name="Jayaseelan J.C."/>
            <person name="Lee S."/>
            <person name="Li M."/>
            <person name="Ming W."/>
            <person name="Munidasa M."/>
            <person name="Muniz J."/>
            <person name="Nguyen L."/>
            <person name="Ongeri F."/>
            <person name="Osuji N."/>
            <person name="Pu L.-L."/>
            <person name="Puazo M."/>
            <person name="Qu C."/>
            <person name="Quiroz J."/>
            <person name="Raj R."/>
            <person name="Weissenberger G."/>
            <person name="Xin Y."/>
            <person name="Zou X."/>
            <person name="Han Y."/>
            <person name="Richards S."/>
            <person name="Worley K."/>
            <person name="Muzny D."/>
            <person name="Gibbs R."/>
        </authorList>
    </citation>
    <scope>NUCLEOTIDE SEQUENCE</scope>
    <source>
        <strain evidence="1">Sampled in the wild</strain>
    </source>
</reference>